<accession>A0A0B6TYA9</accession>
<dbReference type="InterPro" id="IPR000889">
    <property type="entry name" value="Glutathione_peroxidase"/>
</dbReference>
<dbReference type="GO" id="GO:0034599">
    <property type="term" value="P:cellular response to oxidative stress"/>
    <property type="evidence" value="ECO:0007669"/>
    <property type="project" value="TreeGrafter"/>
</dbReference>
<comment type="similarity">
    <text evidence="1 5">Belongs to the glutathione peroxidase family.</text>
</comment>
<evidence type="ECO:0000256" key="4">
    <source>
        <dbReference type="PIRSR" id="PIRSR000303-1"/>
    </source>
</evidence>
<dbReference type="PRINTS" id="PR01011">
    <property type="entry name" value="GLUTPROXDASE"/>
</dbReference>
<dbReference type="HOGENOM" id="CLU_029507_1_2_11"/>
<dbReference type="EMBL" id="CP007790">
    <property type="protein sequence ID" value="AJK69701.1"/>
    <property type="molecule type" value="Genomic_DNA"/>
</dbReference>
<gene>
    <name evidence="6" type="ORF">B840_10640</name>
</gene>
<dbReference type="PROSITE" id="PS51355">
    <property type="entry name" value="GLUTATHIONE_PEROXID_3"/>
    <property type="match status" value="1"/>
</dbReference>
<evidence type="ECO:0000313" key="6">
    <source>
        <dbReference type="EMBL" id="AJK69701.1"/>
    </source>
</evidence>
<dbReference type="PANTHER" id="PTHR11592:SF40">
    <property type="entry name" value="THIOREDOXIN_GLUTATHIONE PEROXIDASE BTUE"/>
    <property type="match status" value="1"/>
</dbReference>
<dbReference type="Pfam" id="PF00255">
    <property type="entry name" value="GSHPx"/>
    <property type="match status" value="1"/>
</dbReference>
<protein>
    <recommendedName>
        <fullName evidence="5">Glutathione peroxidase</fullName>
    </recommendedName>
</protein>
<dbReference type="KEGG" id="cmq:B840_10640"/>
<dbReference type="OrthoDB" id="9785502at2"/>
<feature type="active site" evidence="4">
    <location>
        <position position="37"/>
    </location>
</feature>
<name>A0A0B6TYA9_9CORY</name>
<dbReference type="RefSeq" id="WP_042622082.1">
    <property type="nucleotide sequence ID" value="NZ_CP007790.1"/>
</dbReference>
<dbReference type="PIRSF" id="PIRSF000303">
    <property type="entry name" value="Glutathion_perox"/>
    <property type="match status" value="1"/>
</dbReference>
<proteinExistence type="inferred from homology"/>
<organism evidence="6 7">
    <name type="scientific">Corynebacterium marinum DSM 44953</name>
    <dbReference type="NCBI Taxonomy" id="1224162"/>
    <lineage>
        <taxon>Bacteria</taxon>
        <taxon>Bacillati</taxon>
        <taxon>Actinomycetota</taxon>
        <taxon>Actinomycetes</taxon>
        <taxon>Mycobacteriales</taxon>
        <taxon>Corynebacteriaceae</taxon>
        <taxon>Corynebacterium</taxon>
    </lineage>
</organism>
<keyword evidence="3 5" id="KW-0560">Oxidoreductase</keyword>
<keyword evidence="2 5" id="KW-0575">Peroxidase</keyword>
<dbReference type="Gene3D" id="3.40.30.10">
    <property type="entry name" value="Glutaredoxin"/>
    <property type="match status" value="1"/>
</dbReference>
<evidence type="ECO:0000256" key="2">
    <source>
        <dbReference type="ARBA" id="ARBA00022559"/>
    </source>
</evidence>
<dbReference type="SUPFAM" id="SSF52833">
    <property type="entry name" value="Thioredoxin-like"/>
    <property type="match status" value="1"/>
</dbReference>
<dbReference type="Proteomes" id="UP000031928">
    <property type="component" value="Chromosome"/>
</dbReference>
<reference evidence="6 7" key="1">
    <citation type="submission" date="2014-05" db="EMBL/GenBank/DDBJ databases">
        <title>Complete genome sequence of Corynebacterium marinum DSM 44953.</title>
        <authorList>
            <person name="Schaffert L."/>
            <person name="Albersmeier A."/>
            <person name="Kalinowski J."/>
            <person name="Ruckert C."/>
        </authorList>
    </citation>
    <scope>NUCLEOTIDE SEQUENCE [LARGE SCALE GENOMIC DNA]</scope>
    <source>
        <strain evidence="6 7">DSM 44953</strain>
    </source>
</reference>
<dbReference type="InterPro" id="IPR036249">
    <property type="entry name" value="Thioredoxin-like_sf"/>
</dbReference>
<dbReference type="CDD" id="cd00340">
    <property type="entry name" value="GSH_Peroxidase"/>
    <property type="match status" value="1"/>
</dbReference>
<evidence type="ECO:0000256" key="3">
    <source>
        <dbReference type="ARBA" id="ARBA00023002"/>
    </source>
</evidence>
<evidence type="ECO:0000256" key="5">
    <source>
        <dbReference type="RuleBase" id="RU000499"/>
    </source>
</evidence>
<dbReference type="AlphaFoldDB" id="A0A0B6TYA9"/>
<sequence length="164" mass="17329">MTELLDIPVNLPDSTTSTLREIAGGDLLLLVNTASKCGLTPQYAGLQQLADDYAGRGLTVVGAPCNQFGAQEPGSDAQIADFCSLNYGVSFPLLSKLDVNGENAHPVYRELTSVADAQGEAGDVAWNFEKFLISPSGEVLARIRPRTEPNDPALVSLIEANLPG</sequence>
<evidence type="ECO:0000313" key="7">
    <source>
        <dbReference type="Proteomes" id="UP000031928"/>
    </source>
</evidence>
<evidence type="ECO:0000256" key="1">
    <source>
        <dbReference type="ARBA" id="ARBA00006926"/>
    </source>
</evidence>
<dbReference type="STRING" id="1224162.B840_10640"/>
<dbReference type="GO" id="GO:0004601">
    <property type="term" value="F:peroxidase activity"/>
    <property type="evidence" value="ECO:0007669"/>
    <property type="project" value="UniProtKB-KW"/>
</dbReference>
<keyword evidence="7" id="KW-1185">Reference proteome</keyword>
<dbReference type="PANTHER" id="PTHR11592">
    <property type="entry name" value="GLUTATHIONE PEROXIDASE"/>
    <property type="match status" value="1"/>
</dbReference>